<comment type="caution">
    <text evidence="1">The sequence shown here is derived from an EMBL/GenBank/DDBJ whole genome shotgun (WGS) entry which is preliminary data.</text>
</comment>
<protein>
    <submittedName>
        <fullName evidence="1">Uncharacterized protein</fullName>
    </submittedName>
</protein>
<sequence length="181" mass="20141">MTHREQGTPAGSGQLTIPDMHVYMNGEDVSEAIRTSRVSTLVSTVAKFPEIRRAILEKQRLVSAMGSEDSGTSPALSRKGIIIDGRDIGTVVLPDADLKIYLSASPEARATRRWKEMLMSSEGGRLDFDEILREIVARDEADMRREHSPLRKADDAIEVDTTNMSLTEQVSVIEKLARERM</sequence>
<accession>A0ACC1HV34</accession>
<dbReference type="Proteomes" id="UP001145114">
    <property type="component" value="Unassembled WGS sequence"/>
</dbReference>
<dbReference type="EMBL" id="JAMZIH010001415">
    <property type="protein sequence ID" value="KAJ1678214.1"/>
    <property type="molecule type" value="Genomic_DNA"/>
</dbReference>
<gene>
    <name evidence="1" type="ORF">EV182_004541</name>
</gene>
<evidence type="ECO:0000313" key="1">
    <source>
        <dbReference type="EMBL" id="KAJ1678214.1"/>
    </source>
</evidence>
<reference evidence="1" key="1">
    <citation type="submission" date="2022-06" db="EMBL/GenBank/DDBJ databases">
        <title>Phylogenomic reconstructions and comparative analyses of Kickxellomycotina fungi.</title>
        <authorList>
            <person name="Reynolds N.K."/>
            <person name="Stajich J.E."/>
            <person name="Barry K."/>
            <person name="Grigoriev I.V."/>
            <person name="Crous P."/>
            <person name="Smith M.E."/>
        </authorList>
    </citation>
    <scope>NUCLEOTIDE SEQUENCE</scope>
    <source>
        <strain evidence="1">RSA 2271</strain>
    </source>
</reference>
<proteinExistence type="predicted"/>
<keyword evidence="2" id="KW-1185">Reference proteome</keyword>
<evidence type="ECO:0000313" key="2">
    <source>
        <dbReference type="Proteomes" id="UP001145114"/>
    </source>
</evidence>
<organism evidence="1 2">
    <name type="scientific">Spiromyces aspiralis</name>
    <dbReference type="NCBI Taxonomy" id="68401"/>
    <lineage>
        <taxon>Eukaryota</taxon>
        <taxon>Fungi</taxon>
        <taxon>Fungi incertae sedis</taxon>
        <taxon>Zoopagomycota</taxon>
        <taxon>Kickxellomycotina</taxon>
        <taxon>Kickxellomycetes</taxon>
        <taxon>Kickxellales</taxon>
        <taxon>Kickxellaceae</taxon>
        <taxon>Spiromyces</taxon>
    </lineage>
</organism>
<name>A0ACC1HV34_9FUNG</name>